<gene>
    <name evidence="1" type="ORF">G3I38_24865</name>
</gene>
<organism evidence="1">
    <name type="scientific">Streptomyces sp. SID7958</name>
    <dbReference type="NCBI Taxonomy" id="2706093"/>
    <lineage>
        <taxon>Bacteria</taxon>
        <taxon>Bacillati</taxon>
        <taxon>Actinomycetota</taxon>
        <taxon>Actinomycetes</taxon>
        <taxon>Kitasatosporales</taxon>
        <taxon>Streptomycetaceae</taxon>
        <taxon>Streptomyces</taxon>
    </lineage>
</organism>
<reference evidence="1" key="1">
    <citation type="submission" date="2020-01" db="EMBL/GenBank/DDBJ databases">
        <title>Insect and environment-associated Actinomycetes.</title>
        <authorList>
            <person name="Currrie C."/>
            <person name="Chevrette M."/>
            <person name="Carlson C."/>
            <person name="Stubbendieck R."/>
            <person name="Wendt-Pienkowski E."/>
        </authorList>
    </citation>
    <scope>NUCLEOTIDE SEQUENCE</scope>
    <source>
        <strain evidence="1">SID7958</strain>
    </source>
</reference>
<keyword evidence="1" id="KW-0032">Aminotransferase</keyword>
<feature type="non-terminal residue" evidence="1">
    <location>
        <position position="70"/>
    </location>
</feature>
<protein>
    <submittedName>
        <fullName evidence="1">Pyridoxal phosphate-dependent aminotransferase</fullName>
    </submittedName>
</protein>
<sequence>GRHLYADLSPLAPALASHGVGDAQELEDFLTARIGMPAPGGHRFGDDLEAPRVRLSTAPLLGDTPGQRAE</sequence>
<proteinExistence type="predicted"/>
<dbReference type="GO" id="GO:0008483">
    <property type="term" value="F:transaminase activity"/>
    <property type="evidence" value="ECO:0007669"/>
    <property type="project" value="UniProtKB-KW"/>
</dbReference>
<accession>A0A6G3U7K1</accession>
<evidence type="ECO:0000313" key="1">
    <source>
        <dbReference type="EMBL" id="NEC82386.1"/>
    </source>
</evidence>
<dbReference type="AlphaFoldDB" id="A0A6G3U7K1"/>
<comment type="caution">
    <text evidence="1">The sequence shown here is derived from an EMBL/GenBank/DDBJ whole genome shotgun (WGS) entry which is preliminary data.</text>
</comment>
<dbReference type="EMBL" id="JAAGMU010001270">
    <property type="protein sequence ID" value="NEC82386.1"/>
    <property type="molecule type" value="Genomic_DNA"/>
</dbReference>
<name>A0A6G3U7K1_9ACTN</name>
<keyword evidence="1" id="KW-0808">Transferase</keyword>
<feature type="non-terminal residue" evidence="1">
    <location>
        <position position="1"/>
    </location>
</feature>